<dbReference type="PANTHER" id="PTHR30352:SF2">
    <property type="entry name" value="ANAEROBIC RIBONUCLEOSIDE-TRIPHOSPHATE REDUCTASE-ACTIVATING PROTEIN"/>
    <property type="match status" value="1"/>
</dbReference>
<evidence type="ECO:0000256" key="1">
    <source>
        <dbReference type="ARBA" id="ARBA00001966"/>
    </source>
</evidence>
<comment type="caution">
    <text evidence="7">The sequence shown here is derived from an EMBL/GenBank/DDBJ whole genome shotgun (WGS) entry which is preliminary data.</text>
</comment>
<dbReference type="InterPro" id="IPR058240">
    <property type="entry name" value="rSAM_sf"/>
</dbReference>
<evidence type="ECO:0000256" key="6">
    <source>
        <dbReference type="ARBA" id="ARBA00023014"/>
    </source>
</evidence>
<evidence type="ECO:0000256" key="3">
    <source>
        <dbReference type="ARBA" id="ARBA00022691"/>
    </source>
</evidence>
<dbReference type="PANTHER" id="PTHR30352">
    <property type="entry name" value="PYRUVATE FORMATE-LYASE-ACTIVATING ENZYME"/>
    <property type="match status" value="1"/>
</dbReference>
<dbReference type="InterPro" id="IPR007197">
    <property type="entry name" value="rSAM"/>
</dbReference>
<dbReference type="RefSeq" id="WP_344194968.1">
    <property type="nucleotide sequence ID" value="NZ_BAAAND010000008.1"/>
</dbReference>
<protein>
    <submittedName>
        <fullName evidence="7">4Fe-4S cluster-binding domain-containing protein</fullName>
    </submittedName>
</protein>
<dbReference type="Gene3D" id="3.20.20.70">
    <property type="entry name" value="Aldolase class I"/>
    <property type="match status" value="1"/>
</dbReference>
<evidence type="ECO:0000313" key="8">
    <source>
        <dbReference type="Proteomes" id="UP001500190"/>
    </source>
</evidence>
<keyword evidence="8" id="KW-1185">Reference proteome</keyword>
<keyword evidence="5" id="KW-0408">Iron</keyword>
<keyword evidence="2" id="KW-0004">4Fe-4S</keyword>
<sequence length="220" mass="23318">MVHGEAGLSLRIARVLAPVTVLGPGRRVVLWVQGCEIGCAGCASVDTWDPSGGVEVSTDDAAALLADQIREADLDGLTITGGEPTSQPRAVADVVGRVRAHLEPAAVDVLVFTGRAYPAAARLAPELVESADCVVAGPFRRELPAVGRLVASSNQTVHYRSAVARERYEAWLAAQGARLEVTVDQGSVFLIGLPGRDDLGTFESRLQRRGVDLTEVSWRL</sequence>
<keyword evidence="4" id="KW-0479">Metal-binding</keyword>
<keyword evidence="6" id="KW-0411">Iron-sulfur</keyword>
<dbReference type="Pfam" id="PF13353">
    <property type="entry name" value="Fer4_12"/>
    <property type="match status" value="1"/>
</dbReference>
<dbReference type="InterPro" id="IPR034457">
    <property type="entry name" value="Organic_radical-activating"/>
</dbReference>
<evidence type="ECO:0000256" key="5">
    <source>
        <dbReference type="ARBA" id="ARBA00023004"/>
    </source>
</evidence>
<comment type="cofactor">
    <cofactor evidence="1">
        <name>[4Fe-4S] cluster</name>
        <dbReference type="ChEBI" id="CHEBI:49883"/>
    </cofactor>
</comment>
<evidence type="ECO:0000256" key="4">
    <source>
        <dbReference type="ARBA" id="ARBA00022723"/>
    </source>
</evidence>
<dbReference type="InterPro" id="IPR013785">
    <property type="entry name" value="Aldolase_TIM"/>
</dbReference>
<dbReference type="SUPFAM" id="SSF102114">
    <property type="entry name" value="Radical SAM enzymes"/>
    <property type="match status" value="1"/>
</dbReference>
<evidence type="ECO:0000256" key="2">
    <source>
        <dbReference type="ARBA" id="ARBA00022485"/>
    </source>
</evidence>
<keyword evidence="3" id="KW-0949">S-adenosyl-L-methionine</keyword>
<gene>
    <name evidence="7" type="ORF">GCM10009742_47750</name>
</gene>
<dbReference type="Proteomes" id="UP001500190">
    <property type="component" value="Unassembled WGS sequence"/>
</dbReference>
<dbReference type="SFLD" id="SFLDS00029">
    <property type="entry name" value="Radical_SAM"/>
    <property type="match status" value="1"/>
</dbReference>
<organism evidence="7 8">
    <name type="scientific">Kribbella karoonensis</name>
    <dbReference type="NCBI Taxonomy" id="324851"/>
    <lineage>
        <taxon>Bacteria</taxon>
        <taxon>Bacillati</taxon>
        <taxon>Actinomycetota</taxon>
        <taxon>Actinomycetes</taxon>
        <taxon>Propionibacteriales</taxon>
        <taxon>Kribbellaceae</taxon>
        <taxon>Kribbella</taxon>
    </lineage>
</organism>
<reference evidence="7 8" key="1">
    <citation type="journal article" date="2019" name="Int. J. Syst. Evol. Microbiol.">
        <title>The Global Catalogue of Microorganisms (GCM) 10K type strain sequencing project: providing services to taxonomists for standard genome sequencing and annotation.</title>
        <authorList>
            <consortium name="The Broad Institute Genomics Platform"/>
            <consortium name="The Broad Institute Genome Sequencing Center for Infectious Disease"/>
            <person name="Wu L."/>
            <person name="Ma J."/>
        </authorList>
    </citation>
    <scope>NUCLEOTIDE SEQUENCE [LARGE SCALE GENOMIC DNA]</scope>
    <source>
        <strain evidence="7 8">JCM 14304</strain>
    </source>
</reference>
<evidence type="ECO:0000313" key="7">
    <source>
        <dbReference type="EMBL" id="GAA1595415.1"/>
    </source>
</evidence>
<proteinExistence type="predicted"/>
<dbReference type="EMBL" id="BAAAND010000008">
    <property type="protein sequence ID" value="GAA1595415.1"/>
    <property type="molecule type" value="Genomic_DNA"/>
</dbReference>
<name>A0ABN2E488_9ACTN</name>
<accession>A0ABN2E488</accession>